<dbReference type="EMBL" id="KY400107">
    <property type="protein sequence ID" value="ART90606.1"/>
    <property type="molecule type" value="Genomic_DNA"/>
</dbReference>
<sequence length="57" mass="6483">MQFRDNPNGRAWIKTEKGTVIYDFSGFCPEDRKRAADNSNSGEYDEYPNSGNSSKCK</sequence>
<organism evidence="2">
    <name type="scientific">uncultured Pseudomonadota bacterium</name>
    <dbReference type="NCBI Taxonomy" id="153809"/>
    <lineage>
        <taxon>Bacteria</taxon>
        <taxon>Pseudomonadati</taxon>
        <taxon>Pseudomonadota</taxon>
        <taxon>environmental samples</taxon>
    </lineage>
</organism>
<name>A0A2P0QJG8_9PROT</name>
<evidence type="ECO:0000256" key="1">
    <source>
        <dbReference type="SAM" id="MobiDB-lite"/>
    </source>
</evidence>
<reference evidence="2" key="1">
    <citation type="submission" date="2016-12" db="EMBL/GenBank/DDBJ databases">
        <title>Arsenic respiratory pathways in the anoxic pelagic waters of the Pacific Ocean.</title>
        <authorList>
            <person name="Saunders J.K."/>
            <person name="Fuchsman C.A."/>
            <person name="McKay C."/>
            <person name="Rocap G."/>
        </authorList>
    </citation>
    <scope>NUCLEOTIDE SEQUENCE</scope>
</reference>
<dbReference type="AlphaFoldDB" id="A0A2P0QJG8"/>
<evidence type="ECO:0000313" key="2">
    <source>
        <dbReference type="EMBL" id="ART90606.1"/>
    </source>
</evidence>
<accession>A0A2P0QJG8</accession>
<feature type="region of interest" description="Disordered" evidence="1">
    <location>
        <begin position="33"/>
        <end position="57"/>
    </location>
</feature>
<proteinExistence type="predicted"/>
<protein>
    <submittedName>
        <fullName evidence="2">Uncharacterized protein</fullName>
    </submittedName>
</protein>